<dbReference type="InterPro" id="IPR045357">
    <property type="entry name" value="Aminopeptidase_N-like_N"/>
</dbReference>
<comment type="cofactor">
    <cofactor evidence="9">
        <name>Zn(2+)</name>
        <dbReference type="ChEBI" id="CHEBI:29105"/>
    </cofactor>
    <text evidence="9">Binds 1 zinc ion per subunit.</text>
</comment>
<proteinExistence type="inferred from homology"/>
<sequence length="875" mass="99348">MEQKMNIEQFKGQKRLPKFAIPSHYDLHLKVDLSACTFSGTVKIKLTITENTSFLVLNANELHVHEALFTTSTGKQQYKSSDVVVDDVDEVVVLAFDEPLCVGEGLLEIEFSAKLNEFMCGFYRCTYVDKEVKKNAAVTQFEPAAARRCFPCWDEPALKATFKITLDAPSELVALSNMPIIDEKLNGDVKTVYFEETPVMSTYLVAVVVGLFDHIEDTTADGVKVGVYCPAGRSDEGKFALHLAVKSLDIFTKYFSTPYPLPKLDMVAVSEFGAGAMENFGLIVYRENDLLYSDSKSTARRKQIMTTVVAHEVAHQWFGNLVTMEWWTHLWLNEGFATWVSFMATAILFPEWNIWTNFLKQTSSGLNLDALEQSHPIEVEVNHVHDVEQVFDDISYRKGSGVIRMLQGYLGDEIFQKSLSSYIKKYSWKNAKTEDLWRVLSEESGVDINSLMDCWTKQKGYPVIYVKSKGHNLEFEQSQFLSSGLHGDGEWKVPITLALGSYEKCKNVLLESKFGTVDISEFVASSDESLWIKVNVEQSGFYRVIYEEDLAARLRKAVQNNCLFATDKFGILEDMFALCEACKQPLSSLLVLMDAYRKEKDHMVLSKLIDVCHNVVNISAVAIPDLVDELKVFLINLLQCCAEKLGWESLPGESHLDVMLRGEAFMALATFDHDKTHREAMQRFQVLLDDKNTPLLSADTRRAAYIAVMRNSSTTNRNGFEALLKLYREVDGVQERERILQSLGSSPDPDIVLEVLDFLVSDEVRDQDVIYGLGGLSVEGRETAWGWLKGNWDRILNRYGSGMFCHSFIRDIIKPLSSHEKVEEVEAFFASYKNPAIDKILKQSIEYIRIRARWIDSIRQEQSLPELVKQLVHKE</sequence>
<keyword evidence="7" id="KW-0256">Endoplasmic reticulum</keyword>
<dbReference type="EMBL" id="JAFEMO010000009">
    <property type="protein sequence ID" value="KAH7565533.1"/>
    <property type="molecule type" value="Genomic_DNA"/>
</dbReference>
<comment type="caution">
    <text evidence="13">The sequence shown here is derived from an EMBL/GenBank/DDBJ whole genome shotgun (WGS) entry which is preliminary data.</text>
</comment>
<dbReference type="PANTHER" id="PTHR11533">
    <property type="entry name" value="PROTEASE M1 ZINC METALLOPROTEASE"/>
    <property type="match status" value="1"/>
</dbReference>
<evidence type="ECO:0000259" key="12">
    <source>
        <dbReference type="Pfam" id="PF17900"/>
    </source>
</evidence>
<evidence type="ECO:0000259" key="11">
    <source>
        <dbReference type="Pfam" id="PF11838"/>
    </source>
</evidence>
<evidence type="ECO:0000256" key="7">
    <source>
        <dbReference type="ARBA" id="ARBA00022848"/>
    </source>
</evidence>
<dbReference type="SUPFAM" id="SSF55486">
    <property type="entry name" value="Metalloproteases ('zincins'), catalytic domain"/>
    <property type="match status" value="1"/>
</dbReference>
<keyword evidence="4 9" id="KW-0479">Metal-binding</keyword>
<evidence type="ECO:0000259" key="10">
    <source>
        <dbReference type="Pfam" id="PF01433"/>
    </source>
</evidence>
<keyword evidence="9" id="KW-0031">Aminopeptidase</keyword>
<dbReference type="Gene3D" id="2.60.40.1730">
    <property type="entry name" value="tricorn interacting facor f3 domain"/>
    <property type="match status" value="1"/>
</dbReference>
<keyword evidence="8 9" id="KW-0482">Metalloprotease</keyword>
<evidence type="ECO:0000256" key="5">
    <source>
        <dbReference type="ARBA" id="ARBA00022801"/>
    </source>
</evidence>
<keyword evidence="6 9" id="KW-0862">Zinc</keyword>
<dbReference type="Pfam" id="PF11838">
    <property type="entry name" value="ERAP1_C"/>
    <property type="match status" value="1"/>
</dbReference>
<comment type="similarity">
    <text evidence="2 9">Belongs to the peptidase M1 family.</text>
</comment>
<dbReference type="PANTHER" id="PTHR11533:SF274">
    <property type="entry name" value="AMINOPEPTIDASE"/>
    <property type="match status" value="1"/>
</dbReference>
<dbReference type="InterPro" id="IPR001930">
    <property type="entry name" value="Peptidase_M1"/>
</dbReference>
<dbReference type="CDD" id="cd09601">
    <property type="entry name" value="M1_APN-Q_like"/>
    <property type="match status" value="1"/>
</dbReference>
<dbReference type="InterPro" id="IPR024571">
    <property type="entry name" value="ERAP1-like_C_dom"/>
</dbReference>
<feature type="domain" description="Peptidase M1 membrane alanine aminopeptidase" evidence="10">
    <location>
        <begin position="239"/>
        <end position="455"/>
    </location>
</feature>
<dbReference type="EC" id="3.4.11.-" evidence="9"/>
<comment type="subcellular location">
    <subcellularLocation>
        <location evidence="1">Microsome membrane</location>
        <topology evidence="1">Peripheral membrane protein</topology>
    </subcellularLocation>
</comment>
<gene>
    <name evidence="13" type="ORF">JRO89_XS09G0223700</name>
</gene>
<dbReference type="Gene3D" id="1.10.390.10">
    <property type="entry name" value="Neutral Protease Domain 2"/>
    <property type="match status" value="1"/>
</dbReference>
<dbReference type="Gene3D" id="2.60.40.1910">
    <property type="match status" value="1"/>
</dbReference>
<evidence type="ECO:0000256" key="1">
    <source>
        <dbReference type="ARBA" id="ARBA00004174"/>
    </source>
</evidence>
<keyword evidence="5 9" id="KW-0378">Hydrolase</keyword>
<dbReference type="PRINTS" id="PR00756">
    <property type="entry name" value="ALADIPTASE"/>
</dbReference>
<dbReference type="Pfam" id="PF01433">
    <property type="entry name" value="Peptidase_M1"/>
    <property type="match status" value="1"/>
</dbReference>
<evidence type="ECO:0000256" key="2">
    <source>
        <dbReference type="ARBA" id="ARBA00010136"/>
    </source>
</evidence>
<dbReference type="InterPro" id="IPR027268">
    <property type="entry name" value="Peptidase_M4/M1_CTD_sf"/>
</dbReference>
<evidence type="ECO:0000256" key="4">
    <source>
        <dbReference type="ARBA" id="ARBA00022723"/>
    </source>
</evidence>
<feature type="domain" description="Aminopeptidase N-like N-terminal" evidence="12">
    <location>
        <begin position="22"/>
        <end position="204"/>
    </location>
</feature>
<organism evidence="13 14">
    <name type="scientific">Xanthoceras sorbifolium</name>
    <dbReference type="NCBI Taxonomy" id="99658"/>
    <lineage>
        <taxon>Eukaryota</taxon>
        <taxon>Viridiplantae</taxon>
        <taxon>Streptophyta</taxon>
        <taxon>Embryophyta</taxon>
        <taxon>Tracheophyta</taxon>
        <taxon>Spermatophyta</taxon>
        <taxon>Magnoliopsida</taxon>
        <taxon>eudicotyledons</taxon>
        <taxon>Gunneridae</taxon>
        <taxon>Pentapetalae</taxon>
        <taxon>rosids</taxon>
        <taxon>malvids</taxon>
        <taxon>Sapindales</taxon>
        <taxon>Sapindaceae</taxon>
        <taxon>Xanthoceroideae</taxon>
        <taxon>Xanthoceras</taxon>
    </lineage>
</organism>
<evidence type="ECO:0000256" key="6">
    <source>
        <dbReference type="ARBA" id="ARBA00022833"/>
    </source>
</evidence>
<keyword evidence="3 9" id="KW-0645">Protease</keyword>
<name>A0ABQ8HMG1_9ROSI</name>
<feature type="domain" description="ERAP1-like C-terminal" evidence="11">
    <location>
        <begin position="531"/>
        <end position="849"/>
    </location>
</feature>
<keyword evidence="14" id="KW-1185">Reference proteome</keyword>
<protein>
    <recommendedName>
        <fullName evidence="9">Aminopeptidase</fullName>
        <ecNumber evidence="9">3.4.11.-</ecNumber>
    </recommendedName>
</protein>
<reference evidence="13 14" key="1">
    <citation type="submission" date="2021-02" db="EMBL/GenBank/DDBJ databases">
        <title>Plant Genome Project.</title>
        <authorList>
            <person name="Zhang R.-G."/>
        </authorList>
    </citation>
    <scope>NUCLEOTIDE SEQUENCE [LARGE SCALE GENOMIC DNA]</scope>
    <source>
        <tissue evidence="13">Leaves</tissue>
    </source>
</reference>
<evidence type="ECO:0000256" key="3">
    <source>
        <dbReference type="ARBA" id="ARBA00022670"/>
    </source>
</evidence>
<dbReference type="Proteomes" id="UP000827721">
    <property type="component" value="Unassembled WGS sequence"/>
</dbReference>
<dbReference type="SUPFAM" id="SSF63737">
    <property type="entry name" value="Leukotriene A4 hydrolase N-terminal domain"/>
    <property type="match status" value="1"/>
</dbReference>
<evidence type="ECO:0000313" key="13">
    <source>
        <dbReference type="EMBL" id="KAH7565533.1"/>
    </source>
</evidence>
<dbReference type="Gene3D" id="1.25.50.20">
    <property type="match status" value="1"/>
</dbReference>
<evidence type="ECO:0000256" key="9">
    <source>
        <dbReference type="RuleBase" id="RU364040"/>
    </source>
</evidence>
<dbReference type="InterPro" id="IPR042097">
    <property type="entry name" value="Aminopeptidase_N-like_N_sf"/>
</dbReference>
<dbReference type="Pfam" id="PF17900">
    <property type="entry name" value="Peptidase_M1_N"/>
    <property type="match status" value="1"/>
</dbReference>
<dbReference type="InterPro" id="IPR050344">
    <property type="entry name" value="Peptidase_M1_aminopeptidases"/>
</dbReference>
<keyword evidence="7" id="KW-0492">Microsome</keyword>
<dbReference type="InterPro" id="IPR034016">
    <property type="entry name" value="M1_APN-typ"/>
</dbReference>
<dbReference type="InterPro" id="IPR014782">
    <property type="entry name" value="Peptidase_M1_dom"/>
</dbReference>
<evidence type="ECO:0000256" key="8">
    <source>
        <dbReference type="ARBA" id="ARBA00023049"/>
    </source>
</evidence>
<evidence type="ECO:0000313" key="14">
    <source>
        <dbReference type="Proteomes" id="UP000827721"/>
    </source>
</evidence>
<accession>A0ABQ8HMG1</accession>